<sequence>MNNVSAELLGGIVYASDAHLVWEDLRERFDKVNRVRNFQLHREIATLSQGTNSVSVYFSRIKELWHEYDVLVPFSDCGCRKARDHVEQMHQQRVMQFLSGLNDSYDQSRRQILMKTNAPNLNQTYAMIIQDESQQSIGATVLLDKMDPIAMQAGRDLYSGRVKGIGRERGGLYILKENSDVNRLARIRAVAVSNYSEEGNLWNMRLGHPSVTTMNHIEDLRNKVSRTIQNDCPVCPLVKQSRLQFPVSSSRADLPFNLSSCPYTPQQNDVVERKHRHILDVARDLRFQASIPIRYRGMCVQAAVYLINGLPSRVLNGKVPYEMLYQKKPTLGHIRVLGCLCYAKRLVKGDKFAQRANATVLLGFSETQKGYILLDLSSNLFFVSRDVVFKGSIFPFKQKYVVLPSV</sequence>
<dbReference type="KEGG" id="nta:107785231"/>
<evidence type="ECO:0000259" key="2">
    <source>
        <dbReference type="Pfam" id="PF13976"/>
    </source>
</evidence>
<dbReference type="InterPro" id="IPR025724">
    <property type="entry name" value="GAG-pre-integrase_dom"/>
</dbReference>
<dbReference type="STRING" id="4097.A0A1S3ZCL3"/>
<evidence type="ECO:0000259" key="1">
    <source>
        <dbReference type="Pfam" id="PF03732"/>
    </source>
</evidence>
<organism evidence="4">
    <name type="scientific">Nicotiana tabacum</name>
    <name type="common">Common tobacco</name>
    <dbReference type="NCBI Taxonomy" id="4097"/>
    <lineage>
        <taxon>Eukaryota</taxon>
        <taxon>Viridiplantae</taxon>
        <taxon>Streptophyta</taxon>
        <taxon>Embryophyta</taxon>
        <taxon>Tracheophyta</taxon>
        <taxon>Spermatophyta</taxon>
        <taxon>Magnoliopsida</taxon>
        <taxon>eudicotyledons</taxon>
        <taxon>Gunneridae</taxon>
        <taxon>Pentapetalae</taxon>
        <taxon>asterids</taxon>
        <taxon>lamiids</taxon>
        <taxon>Solanales</taxon>
        <taxon>Solanaceae</taxon>
        <taxon>Nicotianoideae</taxon>
        <taxon>Nicotianeae</taxon>
        <taxon>Nicotiana</taxon>
    </lineage>
</organism>
<feature type="domain" description="Retrotransposon gag" evidence="1">
    <location>
        <begin position="21"/>
        <end position="102"/>
    </location>
</feature>
<dbReference type="AlphaFoldDB" id="A0A1S3ZCL3"/>
<dbReference type="Gene3D" id="3.30.420.10">
    <property type="entry name" value="Ribonuclease H-like superfamily/Ribonuclease H"/>
    <property type="match status" value="1"/>
</dbReference>
<name>A0A1S3ZCL3_TOBAC</name>
<protein>
    <recommendedName>
        <fullName evidence="5">Retrotransposon gag domain-containing protein</fullName>
    </recommendedName>
</protein>
<accession>A0A1S3ZCL3</accession>
<dbReference type="InterPro" id="IPR057670">
    <property type="entry name" value="SH3_retrovirus"/>
</dbReference>
<dbReference type="InterPro" id="IPR036397">
    <property type="entry name" value="RNaseH_sf"/>
</dbReference>
<dbReference type="SUPFAM" id="SSF53098">
    <property type="entry name" value="Ribonuclease H-like"/>
    <property type="match status" value="1"/>
</dbReference>
<reference evidence="4" key="1">
    <citation type="submission" date="2025-08" db="UniProtKB">
        <authorList>
            <consortium name="RefSeq"/>
        </authorList>
    </citation>
    <scope>IDENTIFICATION</scope>
</reference>
<dbReference type="PaxDb" id="4097-A0A1S3ZCL3"/>
<evidence type="ECO:0000313" key="4">
    <source>
        <dbReference type="RefSeq" id="XP_016461967.1"/>
    </source>
</evidence>
<dbReference type="GO" id="GO:0003676">
    <property type="term" value="F:nucleic acid binding"/>
    <property type="evidence" value="ECO:0007669"/>
    <property type="project" value="InterPro"/>
</dbReference>
<dbReference type="InterPro" id="IPR012337">
    <property type="entry name" value="RNaseH-like_sf"/>
</dbReference>
<dbReference type="PANTHER" id="PTHR34222">
    <property type="entry name" value="GAG_PRE-INTEGRS DOMAIN-CONTAINING PROTEIN"/>
    <property type="match status" value="1"/>
</dbReference>
<dbReference type="InterPro" id="IPR005162">
    <property type="entry name" value="Retrotrans_gag_dom"/>
</dbReference>
<dbReference type="Pfam" id="PF25597">
    <property type="entry name" value="SH3_retrovirus"/>
    <property type="match status" value="1"/>
</dbReference>
<dbReference type="OMA" id="RIKELWH"/>
<proteinExistence type="predicted"/>
<evidence type="ECO:0008006" key="5">
    <source>
        <dbReference type="Google" id="ProtNLM"/>
    </source>
</evidence>
<dbReference type="RefSeq" id="XP_016461967.1">
    <property type="nucleotide sequence ID" value="XM_016606481.1"/>
</dbReference>
<dbReference type="PANTHER" id="PTHR34222:SF77">
    <property type="entry name" value="CCHC-TYPE DOMAIN-CONTAINING PROTEIN"/>
    <property type="match status" value="1"/>
</dbReference>
<gene>
    <name evidence="4" type="primary">LOC107785231</name>
</gene>
<feature type="domain" description="Retroviral polymerase SH3-like" evidence="3">
    <location>
        <begin position="339"/>
        <end position="399"/>
    </location>
</feature>
<feature type="domain" description="GAG-pre-integrase" evidence="2">
    <location>
        <begin position="171"/>
        <end position="240"/>
    </location>
</feature>
<dbReference type="Pfam" id="PF13976">
    <property type="entry name" value="gag_pre-integrs"/>
    <property type="match status" value="1"/>
</dbReference>
<evidence type="ECO:0000259" key="3">
    <source>
        <dbReference type="Pfam" id="PF25597"/>
    </source>
</evidence>
<dbReference type="OrthoDB" id="1938235at2759"/>
<dbReference type="Pfam" id="PF03732">
    <property type="entry name" value="Retrotrans_gag"/>
    <property type="match status" value="1"/>
</dbReference>